<keyword evidence="1" id="KW-1133">Transmembrane helix</keyword>
<gene>
    <name evidence="2" type="ORF">AMECASPLE_005705</name>
</gene>
<keyword evidence="1" id="KW-0812">Transmembrane</keyword>
<protein>
    <submittedName>
        <fullName evidence="2">Uncharacterized protein</fullName>
    </submittedName>
</protein>
<keyword evidence="3" id="KW-1185">Reference proteome</keyword>
<evidence type="ECO:0000313" key="3">
    <source>
        <dbReference type="Proteomes" id="UP001469553"/>
    </source>
</evidence>
<evidence type="ECO:0000256" key="1">
    <source>
        <dbReference type="SAM" id="Phobius"/>
    </source>
</evidence>
<proteinExistence type="predicted"/>
<organism evidence="2 3">
    <name type="scientific">Ameca splendens</name>
    <dbReference type="NCBI Taxonomy" id="208324"/>
    <lineage>
        <taxon>Eukaryota</taxon>
        <taxon>Metazoa</taxon>
        <taxon>Chordata</taxon>
        <taxon>Craniata</taxon>
        <taxon>Vertebrata</taxon>
        <taxon>Euteleostomi</taxon>
        <taxon>Actinopterygii</taxon>
        <taxon>Neopterygii</taxon>
        <taxon>Teleostei</taxon>
        <taxon>Neoteleostei</taxon>
        <taxon>Acanthomorphata</taxon>
        <taxon>Ovalentaria</taxon>
        <taxon>Atherinomorphae</taxon>
        <taxon>Cyprinodontiformes</taxon>
        <taxon>Goodeidae</taxon>
        <taxon>Ameca</taxon>
    </lineage>
</organism>
<keyword evidence="1" id="KW-0472">Membrane</keyword>
<dbReference type="EMBL" id="JAHRIP010047290">
    <property type="protein sequence ID" value="MEQ2298494.1"/>
    <property type="molecule type" value="Genomic_DNA"/>
</dbReference>
<feature type="transmembrane region" description="Helical" evidence="1">
    <location>
        <begin position="73"/>
        <end position="104"/>
    </location>
</feature>
<evidence type="ECO:0000313" key="2">
    <source>
        <dbReference type="EMBL" id="MEQ2298494.1"/>
    </source>
</evidence>
<sequence length="107" mass="11668">MSNRILALSFSTTFSGVSPFYCGTFSTFSARTFLYTIPSTSRMLYLPPSRYCGTSWSVSWASLPSMHLGSCQVWYTLVSIVLVLMACSCAAMIDASVLSFGVAFTSH</sequence>
<reference evidence="2 3" key="1">
    <citation type="submission" date="2021-06" db="EMBL/GenBank/DDBJ databases">
        <authorList>
            <person name="Palmer J.M."/>
        </authorList>
    </citation>
    <scope>NUCLEOTIDE SEQUENCE [LARGE SCALE GENOMIC DNA]</scope>
    <source>
        <strain evidence="2 3">AS_MEX2019</strain>
        <tissue evidence="2">Muscle</tissue>
    </source>
</reference>
<dbReference type="Proteomes" id="UP001469553">
    <property type="component" value="Unassembled WGS sequence"/>
</dbReference>
<accession>A0ABV0YX73</accession>
<comment type="caution">
    <text evidence="2">The sequence shown here is derived from an EMBL/GenBank/DDBJ whole genome shotgun (WGS) entry which is preliminary data.</text>
</comment>
<name>A0ABV0YX73_9TELE</name>